<dbReference type="HAMAP" id="MF_01470">
    <property type="entry name" value="Cas1"/>
    <property type="match status" value="1"/>
</dbReference>
<keyword evidence="8 9" id="KW-0464">Manganese</keyword>
<comment type="subunit">
    <text evidence="9">Homodimer, forms a heterotetramer with a Cas2 homodimer.</text>
</comment>
<dbReference type="AlphaFoldDB" id="A0A8X8IAJ1"/>
<evidence type="ECO:0000256" key="5">
    <source>
        <dbReference type="ARBA" id="ARBA00022842"/>
    </source>
</evidence>
<evidence type="ECO:0000256" key="7">
    <source>
        <dbReference type="ARBA" id="ARBA00023125"/>
    </source>
</evidence>
<dbReference type="KEGG" id="cthu:HUR95_05445"/>
<dbReference type="RefSeq" id="WP_042684027.1">
    <property type="nucleotide sequence ID" value="NZ_AFCE01000062.1"/>
</dbReference>
<keyword evidence="4 9" id="KW-0378">Hydrolase</keyword>
<keyword evidence="5 9" id="KW-0460">Magnesium</keyword>
<dbReference type="GO" id="GO:0016787">
    <property type="term" value="F:hydrolase activity"/>
    <property type="evidence" value="ECO:0007669"/>
    <property type="project" value="UniProtKB-KW"/>
</dbReference>
<reference evidence="10 11" key="1">
    <citation type="journal article" date="2020" name="Extremophiles">
        <title>Genomic analysis of Caldalkalibacillus thermarum TA2.A1 reveals aerobic alkaliphilic metabolism and evolutionary hallmarks linking alkaliphilic bacteria and plant life.</title>
        <authorList>
            <person name="de Jong S.I."/>
            <person name="van den Broek M.A."/>
            <person name="Merkel A.Y."/>
            <person name="de la Torre Cortes P."/>
            <person name="Kalamorz F."/>
            <person name="Cook G.M."/>
            <person name="van Loosdrecht M.C.M."/>
            <person name="McMillan D.G.G."/>
        </authorList>
    </citation>
    <scope>NUCLEOTIDE SEQUENCE [LARGE SCALE GENOMIC DNA]</scope>
    <source>
        <strain evidence="10 11">TA2.A1</strain>
    </source>
</reference>
<evidence type="ECO:0000256" key="6">
    <source>
        <dbReference type="ARBA" id="ARBA00023118"/>
    </source>
</evidence>
<evidence type="ECO:0000256" key="8">
    <source>
        <dbReference type="ARBA" id="ARBA00023211"/>
    </source>
</evidence>
<dbReference type="NCBIfam" id="TIGR00287">
    <property type="entry name" value="cas1"/>
    <property type="match status" value="1"/>
</dbReference>
<evidence type="ECO:0000256" key="2">
    <source>
        <dbReference type="ARBA" id="ARBA00022723"/>
    </source>
</evidence>
<dbReference type="NCBIfam" id="TIGR03641">
    <property type="entry name" value="cas1_HMARI"/>
    <property type="match status" value="1"/>
</dbReference>
<dbReference type="PANTHER" id="PTHR43219:SF2">
    <property type="entry name" value="CRISPR-ASSOCIATED ENDONUCLEASE CAS1"/>
    <property type="match status" value="1"/>
</dbReference>
<feature type="binding site" evidence="9">
    <location>
        <position position="234"/>
    </location>
    <ligand>
        <name>Mn(2+)</name>
        <dbReference type="ChEBI" id="CHEBI:29035"/>
    </ligand>
</feature>
<keyword evidence="11" id="KW-1185">Reference proteome</keyword>
<dbReference type="GO" id="GO:0004520">
    <property type="term" value="F:DNA endonuclease activity"/>
    <property type="evidence" value="ECO:0007669"/>
    <property type="project" value="InterPro"/>
</dbReference>
<dbReference type="Proteomes" id="UP000825179">
    <property type="component" value="Chromosome"/>
</dbReference>
<evidence type="ECO:0000256" key="3">
    <source>
        <dbReference type="ARBA" id="ARBA00022759"/>
    </source>
</evidence>
<keyword evidence="3 9" id="KW-0255">Endonuclease</keyword>
<keyword evidence="2 9" id="KW-0479">Metal-binding</keyword>
<protein>
    <recommendedName>
        <fullName evidence="9">CRISPR-associated endonuclease Cas1</fullName>
        <ecNumber evidence="9">3.1.-.-</ecNumber>
    </recommendedName>
</protein>
<keyword evidence="7 9" id="KW-0238">DNA-binding</keyword>
<comment type="function">
    <text evidence="9">CRISPR (clustered regularly interspaced short palindromic repeat), is an adaptive immune system that provides protection against mobile genetic elements (viruses, transposable elements and conjugative plasmids). CRISPR clusters contain spacers, sequences complementary to antecedent mobile elements, and target invading nucleic acids. CRISPR clusters are transcribed and processed into CRISPR RNA (crRNA). Acts as a dsDNA endonuclease. Involved in the integration of spacer DNA into the CRISPR cassette.</text>
</comment>
<dbReference type="GO" id="GO:0046872">
    <property type="term" value="F:metal ion binding"/>
    <property type="evidence" value="ECO:0007669"/>
    <property type="project" value="UniProtKB-UniRule"/>
</dbReference>
<comment type="similarity">
    <text evidence="9">Belongs to the CRISPR-associated endonuclease Cas1 family.</text>
</comment>
<dbReference type="GO" id="GO:0043571">
    <property type="term" value="P:maintenance of CRISPR repeat elements"/>
    <property type="evidence" value="ECO:0007669"/>
    <property type="project" value="UniProtKB-UniRule"/>
</dbReference>
<evidence type="ECO:0000256" key="9">
    <source>
        <dbReference type="HAMAP-Rule" id="MF_01470"/>
    </source>
</evidence>
<keyword evidence="6 9" id="KW-0051">Antiviral defense</keyword>
<dbReference type="OrthoDB" id="9803119at2"/>
<name>A0A8X8IAJ1_CALTT</name>
<dbReference type="InterPro" id="IPR042211">
    <property type="entry name" value="CRISPR-assoc_Cas1_N"/>
</dbReference>
<dbReference type="GO" id="GO:0051607">
    <property type="term" value="P:defense response to virus"/>
    <property type="evidence" value="ECO:0007669"/>
    <property type="project" value="UniProtKB-UniRule"/>
</dbReference>
<keyword evidence="1 9" id="KW-0540">Nuclease</keyword>
<dbReference type="Gene3D" id="1.20.120.920">
    <property type="entry name" value="CRISPR-associated endonuclease Cas1, C-terminal domain"/>
    <property type="match status" value="1"/>
</dbReference>
<comment type="cofactor">
    <cofactor evidence="9">
        <name>Mg(2+)</name>
        <dbReference type="ChEBI" id="CHEBI:18420"/>
    </cofactor>
    <cofactor evidence="9">
        <name>Mn(2+)</name>
        <dbReference type="ChEBI" id="CHEBI:29035"/>
    </cofactor>
</comment>
<evidence type="ECO:0000313" key="10">
    <source>
        <dbReference type="EMBL" id="QZT34744.1"/>
    </source>
</evidence>
<evidence type="ECO:0000256" key="1">
    <source>
        <dbReference type="ARBA" id="ARBA00022722"/>
    </source>
</evidence>
<dbReference type="EC" id="3.1.-.-" evidence="9"/>
<evidence type="ECO:0000256" key="4">
    <source>
        <dbReference type="ARBA" id="ARBA00022801"/>
    </source>
</evidence>
<dbReference type="InterPro" id="IPR042206">
    <property type="entry name" value="CRISPR-assoc_Cas1_C"/>
</dbReference>
<dbReference type="CDD" id="cd09722">
    <property type="entry name" value="Cas1_I-B"/>
    <property type="match status" value="1"/>
</dbReference>
<dbReference type="EMBL" id="CP082237">
    <property type="protein sequence ID" value="QZT34744.1"/>
    <property type="molecule type" value="Genomic_DNA"/>
</dbReference>
<dbReference type="PANTHER" id="PTHR43219">
    <property type="entry name" value="CRISPR-ASSOCIATED ENDONUCLEASE CAS1"/>
    <property type="match status" value="1"/>
</dbReference>
<evidence type="ECO:0000313" key="11">
    <source>
        <dbReference type="Proteomes" id="UP000825179"/>
    </source>
</evidence>
<dbReference type="InterPro" id="IPR019858">
    <property type="entry name" value="CRISPR-assoc_Cas1_HMARI/TNEAP"/>
</dbReference>
<accession>A0A8X8IAJ1</accession>
<gene>
    <name evidence="10" type="primary">cas1b</name>
    <name evidence="9" type="synonym">cas1</name>
    <name evidence="10" type="ORF">HUR95_05445</name>
</gene>
<organism evidence="10 11">
    <name type="scientific">Caldalkalibacillus thermarum (strain TA2.A1)</name>
    <dbReference type="NCBI Taxonomy" id="986075"/>
    <lineage>
        <taxon>Bacteria</taxon>
        <taxon>Bacillati</taxon>
        <taxon>Bacillota</taxon>
        <taxon>Bacilli</taxon>
        <taxon>Bacillales</taxon>
        <taxon>Bacillaceae</taxon>
        <taxon>Caldalkalibacillus</taxon>
    </lineage>
</organism>
<dbReference type="Gene3D" id="3.100.10.20">
    <property type="entry name" value="CRISPR-associated endonuclease Cas1, N-terminal domain"/>
    <property type="match status" value="1"/>
</dbReference>
<dbReference type="GO" id="GO:0003677">
    <property type="term" value="F:DNA binding"/>
    <property type="evidence" value="ECO:0007669"/>
    <property type="project" value="UniProtKB-KW"/>
</dbReference>
<sequence>MMRDHYVFNNGRLKRKDNTVYFIKDDGQKQPLPVEQIRNLHVFGEVDFNTKLLNFLSQFDICIHVYNYYGFYAGSYYPRAKSPSGVTIVNQSAHYLDHYKRMFLAASFVQGAVHHMLRNIRRYKEKTAHYVEQIESEVLKLQDCRTIQEIMGVEGRIRKLYYQSFNDILNQPFVFEKREKRPPRDPLNAMLSFGNQLAYRTVLSEIYRTPLDPTISYLHEPSTKRFSLSLDIAEIFKPLLVDPIVISLVNKRMISQKHFDYLEDEVVYLNEEGKQKFILAWEDRLKRSVKHRTLKRQTSYRYLIRLECYKLIKHVINDEVYKPLKAWW</sequence>
<proteinExistence type="inferred from homology"/>
<feature type="binding site" evidence="9">
    <location>
        <position position="154"/>
    </location>
    <ligand>
        <name>Mn(2+)</name>
        <dbReference type="ChEBI" id="CHEBI:29035"/>
    </ligand>
</feature>
<dbReference type="Pfam" id="PF01867">
    <property type="entry name" value="Cas_Cas1"/>
    <property type="match status" value="1"/>
</dbReference>
<feature type="binding site" evidence="9">
    <location>
        <position position="219"/>
    </location>
    <ligand>
        <name>Mn(2+)</name>
        <dbReference type="ChEBI" id="CHEBI:29035"/>
    </ligand>
</feature>
<dbReference type="InterPro" id="IPR002729">
    <property type="entry name" value="CRISPR-assoc_Cas1"/>
</dbReference>